<feature type="coiled-coil region" evidence="5">
    <location>
        <begin position="163"/>
        <end position="190"/>
    </location>
</feature>
<dbReference type="SUPFAM" id="SSF55073">
    <property type="entry name" value="Nucleotide cyclase"/>
    <property type="match status" value="1"/>
</dbReference>
<dbReference type="SMART" id="SM00091">
    <property type="entry name" value="PAS"/>
    <property type="match status" value="3"/>
</dbReference>
<dbReference type="Proteomes" id="UP000886687">
    <property type="component" value="Unassembled WGS sequence"/>
</dbReference>
<organism evidence="11 12">
    <name type="scientific">Candidatus Thiodiazotropha lotti</name>
    <dbReference type="NCBI Taxonomy" id="2792787"/>
    <lineage>
        <taxon>Bacteria</taxon>
        <taxon>Pseudomonadati</taxon>
        <taxon>Pseudomonadota</taxon>
        <taxon>Gammaproteobacteria</taxon>
        <taxon>Chromatiales</taxon>
        <taxon>Sedimenticolaceae</taxon>
        <taxon>Candidatus Thiodiazotropha</taxon>
    </lineage>
</organism>
<comment type="cofactor">
    <cofactor evidence="1">
        <name>Mg(2+)</name>
        <dbReference type="ChEBI" id="CHEBI:18420"/>
    </cofactor>
</comment>
<feature type="domain" description="EAL" evidence="9">
    <location>
        <begin position="817"/>
        <end position="1071"/>
    </location>
</feature>
<feature type="domain" description="PAS" evidence="7">
    <location>
        <begin position="518"/>
        <end position="564"/>
    </location>
</feature>
<dbReference type="SMART" id="SM00267">
    <property type="entry name" value="GGDEF"/>
    <property type="match status" value="1"/>
</dbReference>
<dbReference type="PROSITE" id="PS50113">
    <property type="entry name" value="PAC"/>
    <property type="match status" value="2"/>
</dbReference>
<dbReference type="SMART" id="SM00052">
    <property type="entry name" value="EAL"/>
    <property type="match status" value="1"/>
</dbReference>
<dbReference type="InterPro" id="IPR000700">
    <property type="entry name" value="PAS-assoc_C"/>
</dbReference>
<dbReference type="CDD" id="cd01949">
    <property type="entry name" value="GGDEF"/>
    <property type="match status" value="1"/>
</dbReference>
<dbReference type="PROSITE" id="PS50883">
    <property type="entry name" value="EAL"/>
    <property type="match status" value="1"/>
</dbReference>
<evidence type="ECO:0000256" key="2">
    <source>
        <dbReference type="ARBA" id="ARBA00012282"/>
    </source>
</evidence>
<evidence type="ECO:0000256" key="5">
    <source>
        <dbReference type="SAM" id="Coils"/>
    </source>
</evidence>
<dbReference type="InterPro" id="IPR052155">
    <property type="entry name" value="Biofilm_reg_signaling"/>
</dbReference>
<dbReference type="Pfam" id="PF00990">
    <property type="entry name" value="GGDEF"/>
    <property type="match status" value="1"/>
</dbReference>
<comment type="caution">
    <text evidence="11">The sequence shown here is derived from an EMBL/GenBank/DDBJ whole genome shotgun (WGS) entry which is preliminary data.</text>
</comment>
<feature type="transmembrane region" description="Helical" evidence="6">
    <location>
        <begin position="248"/>
        <end position="267"/>
    </location>
</feature>
<name>A0A9E4K3N0_9GAMM</name>
<dbReference type="InterPro" id="IPR029787">
    <property type="entry name" value="Nucleotide_cyclase"/>
</dbReference>
<dbReference type="PROSITE" id="PS50887">
    <property type="entry name" value="GGDEF"/>
    <property type="match status" value="1"/>
</dbReference>
<dbReference type="InterPro" id="IPR045812">
    <property type="entry name" value="DAHL"/>
</dbReference>
<protein>
    <recommendedName>
        <fullName evidence="2">cyclic-guanylate-specific phosphodiesterase</fullName>
        <ecNumber evidence="2">3.1.4.52</ecNumber>
    </recommendedName>
</protein>
<dbReference type="InterPro" id="IPR035965">
    <property type="entry name" value="PAS-like_dom_sf"/>
</dbReference>
<dbReference type="CDD" id="cd01948">
    <property type="entry name" value="EAL"/>
    <property type="match status" value="1"/>
</dbReference>
<dbReference type="PROSITE" id="PS50112">
    <property type="entry name" value="PAS"/>
    <property type="match status" value="2"/>
</dbReference>
<dbReference type="NCBIfam" id="TIGR00254">
    <property type="entry name" value="GGDEF"/>
    <property type="match status" value="1"/>
</dbReference>
<dbReference type="Pfam" id="PF19443">
    <property type="entry name" value="DAHL"/>
    <property type="match status" value="1"/>
</dbReference>
<evidence type="ECO:0000256" key="4">
    <source>
        <dbReference type="ARBA" id="ARBA00051114"/>
    </source>
</evidence>
<dbReference type="Gene3D" id="3.30.450.20">
    <property type="entry name" value="PAS domain"/>
    <property type="match status" value="3"/>
</dbReference>
<dbReference type="Gene3D" id="3.20.20.450">
    <property type="entry name" value="EAL domain"/>
    <property type="match status" value="1"/>
</dbReference>
<comment type="catalytic activity">
    <reaction evidence="4">
        <text>3',3'-c-di-GMP + H2O = 5'-phosphoguanylyl(3'-&gt;5')guanosine + H(+)</text>
        <dbReference type="Rhea" id="RHEA:24902"/>
        <dbReference type="ChEBI" id="CHEBI:15377"/>
        <dbReference type="ChEBI" id="CHEBI:15378"/>
        <dbReference type="ChEBI" id="CHEBI:58754"/>
        <dbReference type="ChEBI" id="CHEBI:58805"/>
        <dbReference type="EC" id="3.1.4.52"/>
    </reaction>
    <physiologicalReaction direction="left-to-right" evidence="4">
        <dbReference type="Rhea" id="RHEA:24903"/>
    </physiologicalReaction>
</comment>
<reference evidence="11" key="1">
    <citation type="journal article" date="2021" name="Proc. Natl. Acad. Sci. U.S.A.">
        <title>Global biogeography of chemosynthetic symbionts reveals both localized and globally distributed symbiont groups. .</title>
        <authorList>
            <person name="Osvatic J.T."/>
            <person name="Wilkins L.G.E."/>
            <person name="Leibrecht L."/>
            <person name="Leray M."/>
            <person name="Zauner S."/>
            <person name="Polzin J."/>
            <person name="Camacho Y."/>
            <person name="Gros O."/>
            <person name="van Gils J.A."/>
            <person name="Eisen J.A."/>
            <person name="Petersen J.M."/>
            <person name="Yuen B."/>
        </authorList>
    </citation>
    <scope>NUCLEOTIDE SEQUENCE</scope>
    <source>
        <strain evidence="11">MAGL173</strain>
    </source>
</reference>
<dbReference type="InterPro" id="IPR001633">
    <property type="entry name" value="EAL_dom"/>
</dbReference>
<evidence type="ECO:0000259" key="8">
    <source>
        <dbReference type="PROSITE" id="PS50113"/>
    </source>
</evidence>
<feature type="domain" description="PAC" evidence="8">
    <location>
        <begin position="591"/>
        <end position="643"/>
    </location>
</feature>
<dbReference type="CDD" id="cd00130">
    <property type="entry name" value="PAS"/>
    <property type="match status" value="2"/>
</dbReference>
<dbReference type="InterPro" id="IPR000014">
    <property type="entry name" value="PAS"/>
</dbReference>
<feature type="domain" description="GGDEF" evidence="10">
    <location>
        <begin position="675"/>
        <end position="808"/>
    </location>
</feature>
<dbReference type="FunFam" id="3.20.20.450:FF:000001">
    <property type="entry name" value="Cyclic di-GMP phosphodiesterase yahA"/>
    <property type="match status" value="1"/>
</dbReference>
<feature type="transmembrane region" description="Helical" evidence="6">
    <location>
        <begin position="12"/>
        <end position="31"/>
    </location>
</feature>
<dbReference type="FunFam" id="3.30.70.270:FF:000001">
    <property type="entry name" value="Diguanylate cyclase domain protein"/>
    <property type="match status" value="1"/>
</dbReference>
<evidence type="ECO:0000256" key="3">
    <source>
        <dbReference type="ARBA" id="ARBA00022636"/>
    </source>
</evidence>
<evidence type="ECO:0000313" key="11">
    <source>
        <dbReference type="EMBL" id="MCG7938189.1"/>
    </source>
</evidence>
<keyword evidence="6" id="KW-1133">Transmembrane helix</keyword>
<evidence type="ECO:0000256" key="6">
    <source>
        <dbReference type="SAM" id="Phobius"/>
    </source>
</evidence>
<dbReference type="InterPro" id="IPR043128">
    <property type="entry name" value="Rev_trsase/Diguanyl_cyclase"/>
</dbReference>
<gene>
    <name evidence="11" type="ORF">JAZ04_04930</name>
</gene>
<dbReference type="AlphaFoldDB" id="A0A9E4K3N0"/>
<dbReference type="GO" id="GO:0071111">
    <property type="term" value="F:cyclic-guanylate-specific phosphodiesterase activity"/>
    <property type="evidence" value="ECO:0007669"/>
    <property type="project" value="UniProtKB-EC"/>
</dbReference>
<dbReference type="SUPFAM" id="SSF141868">
    <property type="entry name" value="EAL domain-like"/>
    <property type="match status" value="1"/>
</dbReference>
<evidence type="ECO:0000256" key="1">
    <source>
        <dbReference type="ARBA" id="ARBA00001946"/>
    </source>
</evidence>
<keyword evidence="6" id="KW-0472">Membrane</keyword>
<feature type="domain" description="PAC" evidence="8">
    <location>
        <begin position="467"/>
        <end position="521"/>
    </location>
</feature>
<dbReference type="InterPro" id="IPR035919">
    <property type="entry name" value="EAL_sf"/>
</dbReference>
<feature type="transmembrane region" description="Helical" evidence="6">
    <location>
        <begin position="59"/>
        <end position="76"/>
    </location>
</feature>
<dbReference type="InterPro" id="IPR001610">
    <property type="entry name" value="PAC"/>
</dbReference>
<dbReference type="NCBIfam" id="TIGR00229">
    <property type="entry name" value="sensory_box"/>
    <property type="match status" value="2"/>
</dbReference>
<accession>A0A9E4K3N0</accession>
<keyword evidence="6" id="KW-0812">Transmembrane</keyword>
<dbReference type="Pfam" id="PF13426">
    <property type="entry name" value="PAS_9"/>
    <property type="match status" value="2"/>
</dbReference>
<evidence type="ECO:0000259" key="9">
    <source>
        <dbReference type="PROSITE" id="PS50883"/>
    </source>
</evidence>
<feature type="domain" description="PAS" evidence="7">
    <location>
        <begin position="396"/>
        <end position="442"/>
    </location>
</feature>
<dbReference type="PANTHER" id="PTHR44757:SF2">
    <property type="entry name" value="BIOFILM ARCHITECTURE MAINTENANCE PROTEIN MBAA"/>
    <property type="match status" value="1"/>
</dbReference>
<dbReference type="Gene3D" id="3.30.70.270">
    <property type="match status" value="1"/>
</dbReference>
<evidence type="ECO:0000313" key="12">
    <source>
        <dbReference type="Proteomes" id="UP000886687"/>
    </source>
</evidence>
<dbReference type="EC" id="3.1.4.52" evidence="2"/>
<dbReference type="EMBL" id="JAEPDI010000002">
    <property type="protein sequence ID" value="MCG7938189.1"/>
    <property type="molecule type" value="Genomic_DNA"/>
</dbReference>
<evidence type="ECO:0000259" key="10">
    <source>
        <dbReference type="PROSITE" id="PS50887"/>
    </source>
</evidence>
<dbReference type="PANTHER" id="PTHR44757">
    <property type="entry name" value="DIGUANYLATE CYCLASE DGCP"/>
    <property type="match status" value="1"/>
</dbReference>
<keyword evidence="3" id="KW-0973">c-di-GMP</keyword>
<sequence>MIKFLRSIGIRRAALLIGLSLAFALLLGLFWDDESSEYAEISHNMLQLKKLDARLDRDMLRIASFLMVQYDPLVMTTNNLREMKDKIDPLIDQHDQQLKDLFSTYWQGVDEKLSLLEKIKFQAALVRNGIHYLPIIADELKESEPRLYEDILVLINQLYTYHLFSADSQFNEVKRSLEQLKQQKLEVTESQSLLDQVLFHIDSDLHGLAKLGLLKRRYLAIPSQHNFEAIHIRHEANRIAETSTKRQMIMLLMVVVFILLLGLWQLIRSLHNAHQEVNRAWYRLHDAVNNLSEAFALFDADGRLVLFNRCFEEFYPWLKERDMESLTLKKMQTAAGSRVKNLNLEGDAILDVSPQGQYLEKLDSGAWYLSSNNRTTEGGLVCVRSDITESKKAESDLRKLGRVLEQSPASVIITNTEGIIEYVNPRFEKVSGYTAAEAIGQNPRFLKSGDKTKQEYNEMWSSLLAGKEWRGMFHNKRKDGSIYWESASISPLRDERDKITNFIAVKEDVTAQKRAEDQLRMNATVFDTTAEGIMVTDDENRIKTVNPAFTRITGYSQEEVLGRTPNILSSGRHSKSFYEDLWESVLQQGYWSGEIWNRRKDGSVFPEWLSISAIKGEHGIAKEFVAVFSDITKHKENEEQIRYQANYDALTGLPNRSLLSDRLNQAIAAAHRENWMLAVLFIDLDHFKVVNDTFGHVVGDELLQLVSARIKACLRESDTVARFGGDEFIILLQDVTEMDSVANVATNIIDHITRVFSLYGREIYIGASIGITVYPDDAVNADSLLRNADMAMYQAKERGRNTYQFFTASMQQHTLERRQLELDLRQAIKRDELEIYYQPVINPTQNKVVSVEALLRWHHPHRGTVSPAIFIPVAEDSGQIGPIGEWVLKRSCQQLKQWHNAGFSDLKLAVNLSSRQRELGLEASFLLGVLAETDLSSDYLTLEITESLLMRDTDEAMAWLSDFKALGVSLSVDDFGTGYSSLSYLKRFPVDTMKIDRSFVSDLPYDVEDVTLVRTIVAMAQSLNLSLIAEGVETREQAEFLVDTGCDNLQGFYYAKPMSAKELTHWLGSDVLETGTT</sequence>
<dbReference type="InterPro" id="IPR000160">
    <property type="entry name" value="GGDEF_dom"/>
</dbReference>
<dbReference type="SUPFAM" id="SSF55785">
    <property type="entry name" value="PYP-like sensor domain (PAS domain)"/>
    <property type="match status" value="2"/>
</dbReference>
<proteinExistence type="predicted"/>
<dbReference type="Pfam" id="PF00563">
    <property type="entry name" value="EAL"/>
    <property type="match status" value="1"/>
</dbReference>
<dbReference type="SMART" id="SM00086">
    <property type="entry name" value="PAC"/>
    <property type="match status" value="2"/>
</dbReference>
<evidence type="ECO:0000259" key="7">
    <source>
        <dbReference type="PROSITE" id="PS50112"/>
    </source>
</evidence>
<keyword evidence="5" id="KW-0175">Coiled coil</keyword>
<dbReference type="GO" id="GO:0071732">
    <property type="term" value="P:cellular response to nitric oxide"/>
    <property type="evidence" value="ECO:0007669"/>
    <property type="project" value="UniProtKB-ARBA"/>
</dbReference>